<evidence type="ECO:0000313" key="5">
    <source>
        <dbReference type="Proteomes" id="UP000501602"/>
    </source>
</evidence>
<dbReference type="InterPro" id="IPR043128">
    <property type="entry name" value="Rev_trsase/Diguanyl_cyclase"/>
</dbReference>
<dbReference type="PROSITE" id="PS50887">
    <property type="entry name" value="GGDEF"/>
    <property type="match status" value="1"/>
</dbReference>
<sequence length="628" mass="72018">MKRNREQTQRLVLFWGVSLLFISLSLLFSSFSAVFSAAMNYRTHGIGQLVNIVEVQVEHDPQATEMQQWLPEILTSFRAKSFKLERNNQVLMDWNSVKITSTSVITTVRQIHDDYTLTLVVPSPRLFQQFSWPEWVMIGGGFMVALLMVLYGRRWLRQEMHGIELLASHGARINQGDVAAAAESTKAMRPLSAARAYNTLYDLWRQERQSKLELDRQVRTNAFQDKESGLGNRLFFERRLMSMSEDGQFTTNGVICLLQFAGLEDLPVEIRLPVLKQFIDLAEPILTEHSKSVFARLHWLQLGLVIPGLPLKEAESLALKLHRLGERLHLPDEADSEHFLNIGVTYFCRNEFYEQAIDDAEQALRAAQLQGQSNWFMYEKGNVDRQLAQGTVRWRSIIEAALSKNRLQTHYQPLYDDTGAVVKREQFSQLLDQNGKVLPASLYLPMAQRCGLRPRIERDLIAMALQQMQQQGWEEPVSVNLSAESVMHPRFGKSVAMLLANYQVRRTQLVVEINERQLVHYGAKMSSVLTELKKMGLQLAVDGVGYTVEHTRYIEDFSVDWLKLHPSLVRHIDRRPDCQLVVTSLCQASAHHHLRIIAEGVEEQVEWSYLQELGIKVGQGRFFNTEGD</sequence>
<keyword evidence="5" id="KW-1185">Reference proteome</keyword>
<dbReference type="Proteomes" id="UP000501602">
    <property type="component" value="Chromosome"/>
</dbReference>
<dbReference type="Pfam" id="PF00563">
    <property type="entry name" value="EAL"/>
    <property type="match status" value="1"/>
</dbReference>
<dbReference type="AlphaFoldDB" id="A0A6H1UFP5"/>
<dbReference type="EMBL" id="CP051180">
    <property type="protein sequence ID" value="QIZ77927.1"/>
    <property type="molecule type" value="Genomic_DNA"/>
</dbReference>
<dbReference type="PROSITE" id="PS50883">
    <property type="entry name" value="EAL"/>
    <property type="match status" value="1"/>
</dbReference>
<dbReference type="KEGG" id="fes:HER31_14105"/>
<evidence type="ECO:0000259" key="3">
    <source>
        <dbReference type="PROSITE" id="PS50887"/>
    </source>
</evidence>
<evidence type="ECO:0000313" key="4">
    <source>
        <dbReference type="EMBL" id="QIZ77927.1"/>
    </source>
</evidence>
<gene>
    <name evidence="4" type="ORF">HER31_14105</name>
</gene>
<dbReference type="GO" id="GO:0071111">
    <property type="term" value="F:cyclic-guanylate-specific phosphodiesterase activity"/>
    <property type="evidence" value="ECO:0007669"/>
    <property type="project" value="InterPro"/>
</dbReference>
<dbReference type="Gene3D" id="3.30.70.270">
    <property type="match status" value="1"/>
</dbReference>
<dbReference type="PANTHER" id="PTHR33121">
    <property type="entry name" value="CYCLIC DI-GMP PHOSPHODIESTERASE PDEF"/>
    <property type="match status" value="1"/>
</dbReference>
<organism evidence="4 5">
    <name type="scientific">Ferrimonas lipolytica</name>
    <dbReference type="NCBI Taxonomy" id="2724191"/>
    <lineage>
        <taxon>Bacteria</taxon>
        <taxon>Pseudomonadati</taxon>
        <taxon>Pseudomonadota</taxon>
        <taxon>Gammaproteobacteria</taxon>
        <taxon>Alteromonadales</taxon>
        <taxon>Ferrimonadaceae</taxon>
        <taxon>Ferrimonas</taxon>
    </lineage>
</organism>
<dbReference type="InterPro" id="IPR035919">
    <property type="entry name" value="EAL_sf"/>
</dbReference>
<keyword evidence="1" id="KW-0812">Transmembrane</keyword>
<keyword evidence="1" id="KW-1133">Transmembrane helix</keyword>
<reference evidence="4 5" key="1">
    <citation type="submission" date="2020-04" db="EMBL/GenBank/DDBJ databases">
        <title>Ferrimonas sp. S7 isolated from sea water.</title>
        <authorList>
            <person name="Bae S.S."/>
            <person name="Baek K."/>
        </authorList>
    </citation>
    <scope>NUCLEOTIDE SEQUENCE [LARGE SCALE GENOMIC DNA]</scope>
    <source>
        <strain evidence="4 5">S7</strain>
    </source>
</reference>
<accession>A0A6H1UFP5</accession>
<dbReference type="InterPro" id="IPR050706">
    <property type="entry name" value="Cyclic-di-GMP_PDE-like"/>
</dbReference>
<evidence type="ECO:0000256" key="1">
    <source>
        <dbReference type="SAM" id="Phobius"/>
    </source>
</evidence>
<dbReference type="SMART" id="SM00267">
    <property type="entry name" value="GGDEF"/>
    <property type="match status" value="1"/>
</dbReference>
<dbReference type="RefSeq" id="WP_168661390.1">
    <property type="nucleotide sequence ID" value="NZ_CP051180.1"/>
</dbReference>
<feature type="transmembrane region" description="Helical" evidence="1">
    <location>
        <begin position="12"/>
        <end position="35"/>
    </location>
</feature>
<feature type="domain" description="GGDEF" evidence="3">
    <location>
        <begin position="251"/>
        <end position="380"/>
    </location>
</feature>
<name>A0A6H1UFP5_9GAMM</name>
<dbReference type="InterPro" id="IPR001633">
    <property type="entry name" value="EAL_dom"/>
</dbReference>
<dbReference type="Gene3D" id="3.20.20.450">
    <property type="entry name" value="EAL domain"/>
    <property type="match status" value="1"/>
</dbReference>
<dbReference type="InterPro" id="IPR000160">
    <property type="entry name" value="GGDEF_dom"/>
</dbReference>
<dbReference type="CDD" id="cd01948">
    <property type="entry name" value="EAL"/>
    <property type="match status" value="1"/>
</dbReference>
<dbReference type="SUPFAM" id="SSF141868">
    <property type="entry name" value="EAL domain-like"/>
    <property type="match status" value="1"/>
</dbReference>
<feature type="domain" description="EAL" evidence="2">
    <location>
        <begin position="391"/>
        <end position="628"/>
    </location>
</feature>
<proteinExistence type="predicted"/>
<protein>
    <submittedName>
        <fullName evidence="4">EAL domain-containing protein</fullName>
    </submittedName>
</protein>
<evidence type="ECO:0000259" key="2">
    <source>
        <dbReference type="PROSITE" id="PS50883"/>
    </source>
</evidence>
<dbReference type="SMART" id="SM00052">
    <property type="entry name" value="EAL"/>
    <property type="match status" value="1"/>
</dbReference>
<keyword evidence="1" id="KW-0472">Membrane</keyword>
<dbReference type="PANTHER" id="PTHR33121:SF32">
    <property type="entry name" value="RNASE E SPECIFICITY FACTOR CSRD"/>
    <property type="match status" value="1"/>
</dbReference>